<keyword evidence="2 4" id="KW-0547">Nucleotide-binding</keyword>
<reference evidence="5 6" key="1">
    <citation type="submission" date="2021-03" db="EMBL/GenBank/DDBJ databases">
        <title>Genomic Encyclopedia of Type Strains, Phase IV (KMG-IV): sequencing the most valuable type-strain genomes for metagenomic binning, comparative biology and taxonomic classification.</title>
        <authorList>
            <person name="Goeker M."/>
        </authorList>
    </citation>
    <scope>NUCLEOTIDE SEQUENCE [LARGE SCALE GENOMIC DNA]</scope>
    <source>
        <strain evidence="5 6">DSM 24004</strain>
    </source>
</reference>
<evidence type="ECO:0000256" key="2">
    <source>
        <dbReference type="ARBA" id="ARBA00022741"/>
    </source>
</evidence>
<comment type="cofactor">
    <cofactor evidence="4">
        <name>Mg(2+)</name>
        <dbReference type="ChEBI" id="CHEBI:18420"/>
    </cofactor>
</comment>
<proteinExistence type="inferred from homology"/>
<evidence type="ECO:0000256" key="3">
    <source>
        <dbReference type="ARBA" id="ARBA00022840"/>
    </source>
</evidence>
<dbReference type="PANTHER" id="PTHR23407:SF1">
    <property type="entry name" value="5-FORMYLTETRAHYDROFOLATE CYCLO-LIGASE"/>
    <property type="match status" value="1"/>
</dbReference>
<gene>
    <name evidence="5" type="ORF">J2Z76_002097</name>
</gene>
<dbReference type="InterPro" id="IPR024185">
    <property type="entry name" value="FTHF_cligase-like_sf"/>
</dbReference>
<keyword evidence="4" id="KW-0479">Metal-binding</keyword>
<organism evidence="5 6">
    <name type="scientific">Sedimentibacter acidaminivorans</name>
    <dbReference type="NCBI Taxonomy" id="913099"/>
    <lineage>
        <taxon>Bacteria</taxon>
        <taxon>Bacillati</taxon>
        <taxon>Bacillota</taxon>
        <taxon>Tissierellia</taxon>
        <taxon>Sedimentibacter</taxon>
    </lineage>
</organism>
<dbReference type="NCBIfam" id="TIGR02727">
    <property type="entry name" value="MTHFS_bact"/>
    <property type="match status" value="1"/>
</dbReference>
<protein>
    <recommendedName>
        <fullName evidence="4">5-formyltetrahydrofolate cyclo-ligase</fullName>
        <ecNumber evidence="4">6.3.3.2</ecNumber>
    </recommendedName>
</protein>
<dbReference type="GO" id="GO:0030272">
    <property type="term" value="F:5-formyltetrahydrofolate cyclo-ligase activity"/>
    <property type="evidence" value="ECO:0007669"/>
    <property type="project" value="UniProtKB-EC"/>
</dbReference>
<dbReference type="EC" id="6.3.3.2" evidence="4"/>
<keyword evidence="3 4" id="KW-0067">ATP-binding</keyword>
<dbReference type="RefSeq" id="WP_209511973.1">
    <property type="nucleotide sequence ID" value="NZ_JAGGKS010000006.1"/>
</dbReference>
<dbReference type="PANTHER" id="PTHR23407">
    <property type="entry name" value="ATPASE INHIBITOR/5-FORMYLTETRAHYDROFOLATE CYCLO-LIGASE"/>
    <property type="match status" value="1"/>
</dbReference>
<evidence type="ECO:0000256" key="1">
    <source>
        <dbReference type="ARBA" id="ARBA00010638"/>
    </source>
</evidence>
<name>A0ABS4GFB3_9FIRM</name>
<comment type="caution">
    <text evidence="5">The sequence shown here is derived from an EMBL/GenBank/DDBJ whole genome shotgun (WGS) entry which is preliminary data.</text>
</comment>
<dbReference type="EMBL" id="JAGGKS010000006">
    <property type="protein sequence ID" value="MBP1926232.1"/>
    <property type="molecule type" value="Genomic_DNA"/>
</dbReference>
<dbReference type="Proteomes" id="UP001519342">
    <property type="component" value="Unassembled WGS sequence"/>
</dbReference>
<comment type="similarity">
    <text evidence="1 4">Belongs to the 5-formyltetrahydrofolate cyclo-ligase family.</text>
</comment>
<dbReference type="PIRSF" id="PIRSF006806">
    <property type="entry name" value="FTHF_cligase"/>
    <property type="match status" value="1"/>
</dbReference>
<dbReference type="Pfam" id="PF01812">
    <property type="entry name" value="5-FTHF_cyc-lig"/>
    <property type="match status" value="1"/>
</dbReference>
<keyword evidence="6" id="KW-1185">Reference proteome</keyword>
<evidence type="ECO:0000313" key="6">
    <source>
        <dbReference type="Proteomes" id="UP001519342"/>
    </source>
</evidence>
<keyword evidence="4" id="KW-0460">Magnesium</keyword>
<accession>A0ABS4GFB3</accession>
<dbReference type="SUPFAM" id="SSF100950">
    <property type="entry name" value="NagB/RpiA/CoA transferase-like"/>
    <property type="match status" value="1"/>
</dbReference>
<evidence type="ECO:0000256" key="4">
    <source>
        <dbReference type="RuleBase" id="RU361279"/>
    </source>
</evidence>
<dbReference type="Gene3D" id="3.40.50.10420">
    <property type="entry name" value="NagB/RpiA/CoA transferase-like"/>
    <property type="match status" value="1"/>
</dbReference>
<dbReference type="InterPro" id="IPR002698">
    <property type="entry name" value="FTHF_cligase"/>
</dbReference>
<comment type="catalytic activity">
    <reaction evidence="4">
        <text>(6S)-5-formyl-5,6,7,8-tetrahydrofolate + ATP = (6R)-5,10-methenyltetrahydrofolate + ADP + phosphate</text>
        <dbReference type="Rhea" id="RHEA:10488"/>
        <dbReference type="ChEBI" id="CHEBI:30616"/>
        <dbReference type="ChEBI" id="CHEBI:43474"/>
        <dbReference type="ChEBI" id="CHEBI:57455"/>
        <dbReference type="ChEBI" id="CHEBI:57457"/>
        <dbReference type="ChEBI" id="CHEBI:456216"/>
        <dbReference type="EC" id="6.3.3.2"/>
    </reaction>
</comment>
<dbReference type="InterPro" id="IPR037171">
    <property type="entry name" value="NagB/RpiA_transferase-like"/>
</dbReference>
<evidence type="ECO:0000313" key="5">
    <source>
        <dbReference type="EMBL" id="MBP1926232.1"/>
    </source>
</evidence>
<keyword evidence="5" id="KW-0436">Ligase</keyword>
<sequence length="188" mass="21906">METKGDIRKKILSIRNSIENKQVIEKSEIIINKLKSISEFKKSKTVFVYMDFKNEVKTLDLIEEMIKEKKRVVIPYTDVDNTVIIPVEINDINIDLKFSSFGYLEPKEEKVIPIDPFELDLIIVPGVAFDKELNRIGFGKGYYDRILSKKRNDAKAVAIAYEFQILDEIPSEEHDIKMDKIITEENIY</sequence>